<dbReference type="EMBL" id="QTSX02000764">
    <property type="protein sequence ID" value="KAJ9085418.1"/>
    <property type="molecule type" value="Genomic_DNA"/>
</dbReference>
<keyword evidence="2" id="KW-1185">Reference proteome</keyword>
<protein>
    <submittedName>
        <fullName evidence="1">Uncharacterized protein</fullName>
    </submittedName>
</protein>
<name>A0ACC2UEF4_9FUNG</name>
<organism evidence="1 2">
    <name type="scientific">Entomophthora muscae</name>
    <dbReference type="NCBI Taxonomy" id="34485"/>
    <lineage>
        <taxon>Eukaryota</taxon>
        <taxon>Fungi</taxon>
        <taxon>Fungi incertae sedis</taxon>
        <taxon>Zoopagomycota</taxon>
        <taxon>Entomophthoromycotina</taxon>
        <taxon>Entomophthoromycetes</taxon>
        <taxon>Entomophthorales</taxon>
        <taxon>Entomophthoraceae</taxon>
        <taxon>Entomophthora</taxon>
    </lineage>
</organism>
<sequence>MNPDASPERYLPDKEGVNKDLLHQVLAVNAVTRRQAIRTEALPSCEAIETVLIPYTKQLLHPSSKVTHERNSIKILAQILRTVKFSTTLETLKTLKSELTSALEAFLSQLKGLDIHKVTKISSSDYGDQHDCTYI</sequence>
<evidence type="ECO:0000313" key="1">
    <source>
        <dbReference type="EMBL" id="KAJ9085418.1"/>
    </source>
</evidence>
<dbReference type="Proteomes" id="UP001165960">
    <property type="component" value="Unassembled WGS sequence"/>
</dbReference>
<evidence type="ECO:0000313" key="2">
    <source>
        <dbReference type="Proteomes" id="UP001165960"/>
    </source>
</evidence>
<reference evidence="1" key="1">
    <citation type="submission" date="2022-04" db="EMBL/GenBank/DDBJ databases">
        <title>Genome of the entomopathogenic fungus Entomophthora muscae.</title>
        <authorList>
            <person name="Elya C."/>
            <person name="Lovett B.R."/>
            <person name="Lee E."/>
            <person name="Macias A.M."/>
            <person name="Hajek A.E."/>
            <person name="De Bivort B.L."/>
            <person name="Kasson M.T."/>
            <person name="De Fine Licht H.H."/>
            <person name="Stajich J.E."/>
        </authorList>
    </citation>
    <scope>NUCLEOTIDE SEQUENCE</scope>
    <source>
        <strain evidence="1">Berkeley</strain>
    </source>
</reference>
<accession>A0ACC2UEF4</accession>
<gene>
    <name evidence="1" type="ORF">DSO57_1014247</name>
</gene>
<comment type="caution">
    <text evidence="1">The sequence shown here is derived from an EMBL/GenBank/DDBJ whole genome shotgun (WGS) entry which is preliminary data.</text>
</comment>
<proteinExistence type="predicted"/>